<proteinExistence type="predicted"/>
<sequence>MRPRLLACDPVKYSSRQTLENDLRVLAAACNHTLPKRDDLDLEDLIRKKKDDCRSHVTSKSSHYSPRTPPSRYHGDRSTATLTRDEQRLPRQKSTPGIKTRALVGDEPWE</sequence>
<evidence type="ECO:0000256" key="1">
    <source>
        <dbReference type="SAM" id="MobiDB-lite"/>
    </source>
</evidence>
<keyword evidence="3" id="KW-1185">Reference proteome</keyword>
<feature type="compositionally biased region" description="Basic and acidic residues" evidence="1">
    <location>
        <begin position="73"/>
        <end position="89"/>
    </location>
</feature>
<protein>
    <submittedName>
        <fullName evidence="2">Uncharacterized protein</fullName>
    </submittedName>
</protein>
<evidence type="ECO:0000313" key="3">
    <source>
        <dbReference type="Proteomes" id="UP001163046"/>
    </source>
</evidence>
<feature type="compositionally biased region" description="Polar residues" evidence="1">
    <location>
        <begin position="56"/>
        <end position="65"/>
    </location>
</feature>
<feature type="region of interest" description="Disordered" evidence="1">
    <location>
        <begin position="51"/>
        <end position="110"/>
    </location>
</feature>
<organism evidence="2 3">
    <name type="scientific">Desmophyllum pertusum</name>
    <dbReference type="NCBI Taxonomy" id="174260"/>
    <lineage>
        <taxon>Eukaryota</taxon>
        <taxon>Metazoa</taxon>
        <taxon>Cnidaria</taxon>
        <taxon>Anthozoa</taxon>
        <taxon>Hexacorallia</taxon>
        <taxon>Scleractinia</taxon>
        <taxon>Caryophylliina</taxon>
        <taxon>Caryophylliidae</taxon>
        <taxon>Desmophyllum</taxon>
    </lineage>
</organism>
<name>A0A9X0CKG6_9CNID</name>
<reference evidence="2" key="1">
    <citation type="submission" date="2023-01" db="EMBL/GenBank/DDBJ databases">
        <title>Genome assembly of the deep-sea coral Lophelia pertusa.</title>
        <authorList>
            <person name="Herrera S."/>
            <person name="Cordes E."/>
        </authorList>
    </citation>
    <scope>NUCLEOTIDE SEQUENCE</scope>
    <source>
        <strain evidence="2">USNM1676648</strain>
        <tissue evidence="2">Polyp</tissue>
    </source>
</reference>
<comment type="caution">
    <text evidence="2">The sequence shown here is derived from an EMBL/GenBank/DDBJ whole genome shotgun (WGS) entry which is preliminary data.</text>
</comment>
<gene>
    <name evidence="2" type="ORF">OS493_018184</name>
</gene>
<dbReference type="EMBL" id="MU827311">
    <property type="protein sequence ID" value="KAJ7360191.1"/>
    <property type="molecule type" value="Genomic_DNA"/>
</dbReference>
<evidence type="ECO:0000313" key="2">
    <source>
        <dbReference type="EMBL" id="KAJ7360191.1"/>
    </source>
</evidence>
<accession>A0A9X0CKG6</accession>
<dbReference type="AlphaFoldDB" id="A0A9X0CKG6"/>
<dbReference type="Proteomes" id="UP001163046">
    <property type="component" value="Unassembled WGS sequence"/>
</dbReference>
<dbReference type="OrthoDB" id="10330337at2759"/>